<gene>
    <name evidence="1" type="ORF">PPACK8108_LOCUS1434</name>
</gene>
<dbReference type="AlphaFoldDB" id="A0AAV0AI65"/>
<evidence type="ECO:0000313" key="1">
    <source>
        <dbReference type="EMBL" id="CAH7667059.1"/>
    </source>
</evidence>
<name>A0AAV0AI65_PHAPC</name>
<dbReference type="Proteomes" id="UP001153365">
    <property type="component" value="Unassembled WGS sequence"/>
</dbReference>
<reference evidence="1" key="1">
    <citation type="submission" date="2022-06" db="EMBL/GenBank/DDBJ databases">
        <authorList>
            <consortium name="SYNGENTA / RWTH Aachen University"/>
        </authorList>
    </citation>
    <scope>NUCLEOTIDE SEQUENCE</scope>
</reference>
<evidence type="ECO:0000313" key="2">
    <source>
        <dbReference type="Proteomes" id="UP001153365"/>
    </source>
</evidence>
<dbReference type="EMBL" id="CALTRL010000199">
    <property type="protein sequence ID" value="CAH7667059.1"/>
    <property type="molecule type" value="Genomic_DNA"/>
</dbReference>
<sequence length="118" mass="13455">MKLIHWQNLQTVGLYRALRECFNLAPSPLDEFISPRLKLEQFKSLITDDEDKLPTTTFDLLISKVTFSEVYRDKDESGGMLLLNTAKNICECLVIDVSLQERYLSVGTSDIPSDLDNI</sequence>
<organism evidence="1 2">
    <name type="scientific">Phakopsora pachyrhizi</name>
    <name type="common">Asian soybean rust disease fungus</name>
    <dbReference type="NCBI Taxonomy" id="170000"/>
    <lineage>
        <taxon>Eukaryota</taxon>
        <taxon>Fungi</taxon>
        <taxon>Dikarya</taxon>
        <taxon>Basidiomycota</taxon>
        <taxon>Pucciniomycotina</taxon>
        <taxon>Pucciniomycetes</taxon>
        <taxon>Pucciniales</taxon>
        <taxon>Phakopsoraceae</taxon>
        <taxon>Phakopsora</taxon>
    </lineage>
</organism>
<accession>A0AAV0AI65</accession>
<comment type="caution">
    <text evidence="1">The sequence shown here is derived from an EMBL/GenBank/DDBJ whole genome shotgun (WGS) entry which is preliminary data.</text>
</comment>
<keyword evidence="2" id="KW-1185">Reference proteome</keyword>
<proteinExistence type="predicted"/>
<protein>
    <submittedName>
        <fullName evidence="1">Uncharacterized protein</fullName>
    </submittedName>
</protein>